<name>A0A2Z4FJS0_9DELT</name>
<keyword evidence="2" id="KW-1185">Reference proteome</keyword>
<dbReference type="Proteomes" id="UP000249799">
    <property type="component" value="Chromosome"/>
</dbReference>
<proteinExistence type="predicted"/>
<reference evidence="1 2" key="1">
    <citation type="submission" date="2018-06" db="EMBL/GenBank/DDBJ databases">
        <title>Lujinxingia sediminis gen. nov. sp. nov., a new facultative anaerobic member of the class Deltaproteobacteria, and proposal of Lujinxingaceae fam. nov.</title>
        <authorList>
            <person name="Guo L.-Y."/>
            <person name="Li C.-M."/>
            <person name="Wang S."/>
            <person name="Du Z.-J."/>
        </authorList>
    </citation>
    <scope>NUCLEOTIDE SEQUENCE [LARGE SCALE GENOMIC DNA]</scope>
    <source>
        <strain evidence="1 2">FA350</strain>
    </source>
</reference>
<dbReference type="KEGG" id="bsed:DN745_06945"/>
<gene>
    <name evidence="1" type="ORF">DN745_06945</name>
</gene>
<protein>
    <submittedName>
        <fullName evidence="1">Uncharacterized protein</fullName>
    </submittedName>
</protein>
<accession>A0A2Z4FJS0</accession>
<dbReference type="AlphaFoldDB" id="A0A2Z4FJS0"/>
<evidence type="ECO:0000313" key="1">
    <source>
        <dbReference type="EMBL" id="AWV89085.1"/>
    </source>
</evidence>
<organism evidence="1 2">
    <name type="scientific">Bradymonas sediminis</name>
    <dbReference type="NCBI Taxonomy" id="1548548"/>
    <lineage>
        <taxon>Bacteria</taxon>
        <taxon>Deltaproteobacteria</taxon>
        <taxon>Bradymonadales</taxon>
        <taxon>Bradymonadaceae</taxon>
        <taxon>Bradymonas</taxon>
    </lineage>
</organism>
<evidence type="ECO:0000313" key="2">
    <source>
        <dbReference type="Proteomes" id="UP000249799"/>
    </source>
</evidence>
<sequence>MKTQKLYLAILFGVYVGSEARGEMRCRAVGQSVFFVSEFHIRSFVRAKEELWSRDMRKVVEAQVGFGRL</sequence>
<dbReference type="EMBL" id="CP030032">
    <property type="protein sequence ID" value="AWV89085.1"/>
    <property type="molecule type" value="Genomic_DNA"/>
</dbReference>